<comment type="caution">
    <text evidence="5">The sequence shown here is derived from an EMBL/GenBank/DDBJ whole genome shotgun (WGS) entry which is preliminary data.</text>
</comment>
<dbReference type="PROSITE" id="PS50206">
    <property type="entry name" value="RHODANESE_3"/>
    <property type="match status" value="1"/>
</dbReference>
<keyword evidence="1" id="KW-0808">Transferase</keyword>
<dbReference type="GO" id="GO:0005829">
    <property type="term" value="C:cytosol"/>
    <property type="evidence" value="ECO:0007669"/>
    <property type="project" value="TreeGrafter"/>
</dbReference>
<dbReference type="GO" id="GO:0008146">
    <property type="term" value="F:sulfotransferase activity"/>
    <property type="evidence" value="ECO:0007669"/>
    <property type="project" value="TreeGrafter"/>
</dbReference>
<gene>
    <name evidence="5" type="primary">moeB</name>
    <name evidence="5" type="ORF">IPF40_07780</name>
    <name evidence="6" type="ORF">IPP00_14955</name>
</gene>
<dbReference type="GO" id="GO:0016779">
    <property type="term" value="F:nucleotidyltransferase activity"/>
    <property type="evidence" value="ECO:0007669"/>
    <property type="project" value="UniProtKB-KW"/>
</dbReference>
<evidence type="ECO:0000313" key="7">
    <source>
        <dbReference type="Proteomes" id="UP000718281"/>
    </source>
</evidence>
<dbReference type="PANTHER" id="PTHR10953:SF102">
    <property type="entry name" value="ADENYLYLTRANSFERASE AND SULFURTRANSFERASE MOCS3"/>
    <property type="match status" value="1"/>
</dbReference>
<dbReference type="Pfam" id="PF00899">
    <property type="entry name" value="ThiF"/>
    <property type="match status" value="1"/>
</dbReference>
<dbReference type="Gene3D" id="3.40.250.10">
    <property type="entry name" value="Rhodanese-like domain"/>
    <property type="match status" value="1"/>
</dbReference>
<dbReference type="InterPro" id="IPR000594">
    <property type="entry name" value="ThiF_NAD_FAD-bd"/>
</dbReference>
<proteinExistence type="predicted"/>
<dbReference type="CDD" id="cd00158">
    <property type="entry name" value="RHOD"/>
    <property type="match status" value="1"/>
</dbReference>
<evidence type="ECO:0000256" key="1">
    <source>
        <dbReference type="ARBA" id="ARBA00022679"/>
    </source>
</evidence>
<keyword evidence="5" id="KW-0548">Nucleotidyltransferase</keyword>
<evidence type="ECO:0000259" key="4">
    <source>
        <dbReference type="PROSITE" id="PS50206"/>
    </source>
</evidence>
<dbReference type="Proteomes" id="UP000886632">
    <property type="component" value="Unassembled WGS sequence"/>
</dbReference>
<name>A0A934X4I6_9MICO</name>
<feature type="domain" description="Rhodanese" evidence="4">
    <location>
        <begin position="297"/>
        <end position="390"/>
    </location>
</feature>
<dbReference type="Proteomes" id="UP000718281">
    <property type="component" value="Unassembled WGS sequence"/>
</dbReference>
<dbReference type="FunFam" id="3.40.50.720:FF:000033">
    <property type="entry name" value="Adenylyltransferase and sulfurtransferase MOCS3"/>
    <property type="match status" value="1"/>
</dbReference>
<dbReference type="PANTHER" id="PTHR10953">
    <property type="entry name" value="UBIQUITIN-ACTIVATING ENZYME E1"/>
    <property type="match status" value="1"/>
</dbReference>
<keyword evidence="3" id="KW-0067">ATP-binding</keyword>
<keyword evidence="2" id="KW-0547">Nucleotide-binding</keyword>
<evidence type="ECO:0000313" key="5">
    <source>
        <dbReference type="EMBL" id="MBK6300941.1"/>
    </source>
</evidence>
<dbReference type="Pfam" id="PF00581">
    <property type="entry name" value="Rhodanese"/>
    <property type="match status" value="1"/>
</dbReference>
<reference evidence="5 7" key="1">
    <citation type="submission" date="2020-10" db="EMBL/GenBank/DDBJ databases">
        <title>Connecting structure to function with the recovery of over 1000 high-quality activated sludge metagenome-assembled genomes encoding full-length rRNA genes using long-read sequencing.</title>
        <authorList>
            <person name="Singleton C.M."/>
            <person name="Petriglieri F."/>
            <person name="Kristensen J.M."/>
            <person name="Kirkegaard R.H."/>
            <person name="Michaelsen T.Y."/>
            <person name="Andersen M.H."/>
            <person name="Karst S.M."/>
            <person name="Dueholm M.S."/>
            <person name="Nielsen P.H."/>
            <person name="Albertsen M."/>
        </authorList>
    </citation>
    <scope>NUCLEOTIDE SEQUENCE [LARGE SCALE GENOMIC DNA]</scope>
    <source>
        <strain evidence="5">AalE_18-Q3-R2-46_BAT3C.188</strain>
        <strain evidence="6">Ribe_18-Q3-R11-54_MAXAC.001</strain>
    </source>
</reference>
<dbReference type="EMBL" id="JADIXZ010000004">
    <property type="protein sequence ID" value="MBK6300941.1"/>
    <property type="molecule type" value="Genomic_DNA"/>
</dbReference>
<organism evidence="5 7">
    <name type="scientific">Candidatus Phosphoribacter hodrii</name>
    <dbReference type="NCBI Taxonomy" id="2953743"/>
    <lineage>
        <taxon>Bacteria</taxon>
        <taxon>Bacillati</taxon>
        <taxon>Actinomycetota</taxon>
        <taxon>Actinomycetes</taxon>
        <taxon>Micrococcales</taxon>
        <taxon>Dermatophilaceae</taxon>
        <taxon>Candidatus Phosphoribacter</taxon>
    </lineage>
</organism>
<evidence type="ECO:0000313" key="6">
    <source>
        <dbReference type="EMBL" id="MBL0005211.1"/>
    </source>
</evidence>
<dbReference type="Gene3D" id="3.40.50.720">
    <property type="entry name" value="NAD(P)-binding Rossmann-like Domain"/>
    <property type="match status" value="1"/>
</dbReference>
<dbReference type="GO" id="GO:0004792">
    <property type="term" value="F:thiosulfate-cyanide sulfurtransferase activity"/>
    <property type="evidence" value="ECO:0007669"/>
    <property type="project" value="TreeGrafter"/>
</dbReference>
<dbReference type="AlphaFoldDB" id="A0A934X4I6"/>
<dbReference type="SUPFAM" id="SSF69572">
    <property type="entry name" value="Activating enzymes of the ubiquitin-like proteins"/>
    <property type="match status" value="1"/>
</dbReference>
<dbReference type="InterPro" id="IPR045886">
    <property type="entry name" value="ThiF/MoeB/HesA"/>
</dbReference>
<dbReference type="NCBIfam" id="NF004281">
    <property type="entry name" value="PRK05690.1"/>
    <property type="match status" value="1"/>
</dbReference>
<dbReference type="EMBL" id="JADKGK010000024">
    <property type="protein sequence ID" value="MBL0005211.1"/>
    <property type="molecule type" value="Genomic_DNA"/>
</dbReference>
<dbReference type="InterPro" id="IPR036873">
    <property type="entry name" value="Rhodanese-like_dom_sf"/>
</dbReference>
<evidence type="ECO:0000256" key="3">
    <source>
        <dbReference type="ARBA" id="ARBA00022840"/>
    </source>
</evidence>
<evidence type="ECO:0000256" key="2">
    <source>
        <dbReference type="ARBA" id="ARBA00022741"/>
    </source>
</evidence>
<dbReference type="GO" id="GO:0005524">
    <property type="term" value="F:ATP binding"/>
    <property type="evidence" value="ECO:0007669"/>
    <property type="project" value="UniProtKB-KW"/>
</dbReference>
<dbReference type="CDD" id="cd00757">
    <property type="entry name" value="ThiF_MoeB_HesA_family"/>
    <property type="match status" value="1"/>
</dbReference>
<dbReference type="InterPro" id="IPR035985">
    <property type="entry name" value="Ubiquitin-activating_enz"/>
</dbReference>
<dbReference type="GO" id="GO:0008641">
    <property type="term" value="F:ubiquitin-like modifier activating enzyme activity"/>
    <property type="evidence" value="ECO:0007669"/>
    <property type="project" value="InterPro"/>
</dbReference>
<dbReference type="InterPro" id="IPR001763">
    <property type="entry name" value="Rhodanese-like_dom"/>
</dbReference>
<protein>
    <submittedName>
        <fullName evidence="5">Molybdopterin-synthase adenylyltransferase MoeB</fullName>
    </submittedName>
</protein>
<accession>A0A934X4I6</accession>
<dbReference type="SMART" id="SM00450">
    <property type="entry name" value="RHOD"/>
    <property type="match status" value="1"/>
</dbReference>
<sequence length="392" mass="40620">MDTGSGPPPDVLDDAEARTRYARHLLLPEVGLAGQRRLAAARVLVLGAGGLGSPALLYLAAAGVGTIGIADDDVVELTNLQRQIVHGFPDVGRSKVSSAAAAVARVNPGVRVETFDQRVSAQTADALVAAYDVVLDGTDNFPTRYAVNDACARAGIPLVWASVLRFDAQVAVWWAGHGPCLRCVFPHQPAEGDVPSCAEAGVLGALCGTIGSLQAAEALKLVLGIGEPLVGRMLVHDALRQSWDTLALQADPECPACGSPVGGGRGARLGAVALALPVPAEPVAVVTARELSIEMRRPHPPVLIDVRPEPERTIVSIPGAVAIDLADFRSGEAFSRPELGSLGTPLVLYCKTGVRSTEATRLVAAAGWGYAANLTGGVLAWVREVDPGLATY</sequence>